<reference evidence="2" key="1">
    <citation type="submission" date="2021-02" db="EMBL/GenBank/DDBJ databases">
        <authorList>
            <person name="Nowell W R."/>
        </authorList>
    </citation>
    <scope>NUCLEOTIDE SEQUENCE</scope>
</reference>
<proteinExistence type="predicted"/>
<feature type="compositionally biased region" description="Polar residues" evidence="1">
    <location>
        <begin position="1"/>
        <end position="18"/>
    </location>
</feature>
<protein>
    <submittedName>
        <fullName evidence="2">Uncharacterized protein</fullName>
    </submittedName>
</protein>
<dbReference type="PANTHER" id="PTHR31206:SF1">
    <property type="entry name" value="LP10445P"/>
    <property type="match status" value="1"/>
</dbReference>
<sequence length="144" mass="16967">MTSNNNSTVNIQLSNLSENYHESDSDDSELDEPQQPRPTVEEQIDPNQLQWLPWMWYYAKRSAKKGYEICDATGEKLAWFFGITKPKYYAEIQEYERMDEEEREAWRQAFQDVEQTSHVLDSIVTVPPQPSNLFTISHKDNTKE</sequence>
<organism evidence="2 3">
    <name type="scientific">Rotaria sordida</name>
    <dbReference type="NCBI Taxonomy" id="392033"/>
    <lineage>
        <taxon>Eukaryota</taxon>
        <taxon>Metazoa</taxon>
        <taxon>Spiralia</taxon>
        <taxon>Gnathifera</taxon>
        <taxon>Rotifera</taxon>
        <taxon>Eurotatoria</taxon>
        <taxon>Bdelloidea</taxon>
        <taxon>Philodinida</taxon>
        <taxon>Philodinidae</taxon>
        <taxon>Rotaria</taxon>
    </lineage>
</organism>
<evidence type="ECO:0000313" key="3">
    <source>
        <dbReference type="Proteomes" id="UP000663870"/>
    </source>
</evidence>
<dbReference type="InterPro" id="IPR028260">
    <property type="entry name" value="FAM177"/>
</dbReference>
<dbReference type="PANTHER" id="PTHR31206">
    <property type="entry name" value="LP10445P"/>
    <property type="match status" value="1"/>
</dbReference>
<accession>A0A814T7A1</accession>
<name>A0A814T7A1_9BILA</name>
<gene>
    <name evidence="2" type="ORF">JXQ802_LOCUS21913</name>
</gene>
<dbReference type="EMBL" id="CAJNOL010000654">
    <property type="protein sequence ID" value="CAF1154438.1"/>
    <property type="molecule type" value="Genomic_DNA"/>
</dbReference>
<comment type="caution">
    <text evidence="2">The sequence shown here is derived from an EMBL/GenBank/DDBJ whole genome shotgun (WGS) entry which is preliminary data.</text>
</comment>
<dbReference type="Proteomes" id="UP000663870">
    <property type="component" value="Unassembled WGS sequence"/>
</dbReference>
<keyword evidence="3" id="KW-1185">Reference proteome</keyword>
<feature type="region of interest" description="Disordered" evidence="1">
    <location>
        <begin position="1"/>
        <end position="45"/>
    </location>
</feature>
<dbReference type="Pfam" id="PF14774">
    <property type="entry name" value="FAM177"/>
    <property type="match status" value="1"/>
</dbReference>
<evidence type="ECO:0000256" key="1">
    <source>
        <dbReference type="SAM" id="MobiDB-lite"/>
    </source>
</evidence>
<evidence type="ECO:0000313" key="2">
    <source>
        <dbReference type="EMBL" id="CAF1154438.1"/>
    </source>
</evidence>
<dbReference type="AlphaFoldDB" id="A0A814T7A1"/>